<proteinExistence type="predicted"/>
<organism evidence="1 2">
    <name type="scientific">Alkaliphilus pronyensis</name>
    <dbReference type="NCBI Taxonomy" id="1482732"/>
    <lineage>
        <taxon>Bacteria</taxon>
        <taxon>Bacillati</taxon>
        <taxon>Bacillota</taxon>
        <taxon>Clostridia</taxon>
        <taxon>Peptostreptococcales</taxon>
        <taxon>Natronincolaceae</taxon>
        <taxon>Alkaliphilus</taxon>
    </lineage>
</organism>
<keyword evidence="2" id="KW-1185">Reference proteome</keyword>
<dbReference type="InterPro" id="IPR054055">
    <property type="entry name" value="YpzH"/>
</dbReference>
<gene>
    <name evidence="1" type="ORF">F8154_01325</name>
</gene>
<dbReference type="Proteomes" id="UP000432715">
    <property type="component" value="Unassembled WGS sequence"/>
</dbReference>
<dbReference type="RefSeq" id="WP_151859788.1">
    <property type="nucleotide sequence ID" value="NZ_WBZC01000004.1"/>
</dbReference>
<comment type="caution">
    <text evidence="1">The sequence shown here is derived from an EMBL/GenBank/DDBJ whole genome shotgun (WGS) entry which is preliminary data.</text>
</comment>
<evidence type="ECO:0000313" key="1">
    <source>
        <dbReference type="EMBL" id="KAB3538561.1"/>
    </source>
</evidence>
<name>A0A6I0F6H7_9FIRM</name>
<dbReference type="OrthoDB" id="1955035at2"/>
<dbReference type="AlphaFoldDB" id="A0A6I0F6H7"/>
<evidence type="ECO:0000313" key="2">
    <source>
        <dbReference type="Proteomes" id="UP000432715"/>
    </source>
</evidence>
<dbReference type="EMBL" id="WBZC01000004">
    <property type="protein sequence ID" value="KAB3538561.1"/>
    <property type="molecule type" value="Genomic_DNA"/>
</dbReference>
<sequence length="64" mass="6968">MDIGITGNVIAVVTIDKNVVSSSSAPIFYAANEEQRERVALLIAKTTRGMVHDLEIGAYIIVRH</sequence>
<reference evidence="1 2" key="1">
    <citation type="submission" date="2019-10" db="EMBL/GenBank/DDBJ databases">
        <title>Alkaliphilus serpentinus sp. nov. and Alkaliphilus pronyensis sp. nov., two novel anaerobic alkaliphilic species isolated from the serpentinized-hosted hydrothermal field of the Prony Bay (New Caledonia).</title>
        <authorList>
            <person name="Postec A."/>
        </authorList>
    </citation>
    <scope>NUCLEOTIDE SEQUENCE [LARGE SCALE GENOMIC DNA]</scope>
    <source>
        <strain evidence="1 2">LacV</strain>
    </source>
</reference>
<accession>A0A6I0F6H7</accession>
<protein>
    <submittedName>
        <fullName evidence="1">Uncharacterized protein</fullName>
    </submittedName>
</protein>
<dbReference type="Pfam" id="PF21835">
    <property type="entry name" value="YIEGIA_cap"/>
    <property type="match status" value="1"/>
</dbReference>